<sequence length="380" mass="43601">MRFFRLLIFIGAALISLFFISRASAPIEYISDRFRGKPEEKKEEIRKVEHLPTPNAVKGIYMTSWVSGTKDWRADMVDFIDKTEINSIVIDVKDYSGRVSFDTGDEKIKEIGSEEIRVNDLPEFIEKLHQKGIYTIARITVFQDPFYAKKYPASAVKTKSGGIWRDKKGLSYVDPSAQDFWDYIVFLSRASEKIGFDELNYDYIRFPSDGNMSDAVFSLSRDKNKADVLDSFFSYLRSRLKEGKDQISIPLSADIFGMTTNNTDDLGIGQILERIDKHFDYIAPMVYPSHYPPTFHGFKNPAEHPYEIIKFAMSRAVYRLSAPTSTPAKLRPWIQDFDLGAKYDAPMVRAQKNAIYDSGLSSWLSWDPANKYTRGAYDLE</sequence>
<dbReference type="STRING" id="1798331.A2W57_01835"/>
<dbReference type="Pfam" id="PF13200">
    <property type="entry name" value="DUF4015"/>
    <property type="match status" value="1"/>
</dbReference>
<protein>
    <recommendedName>
        <fullName evidence="1">DUF4015 domain-containing protein</fullName>
    </recommendedName>
</protein>
<organism evidence="2 3">
    <name type="scientific">Candidatus Giovannonibacteria bacterium RIFCSPHIGHO2_02_43_16</name>
    <dbReference type="NCBI Taxonomy" id="1798331"/>
    <lineage>
        <taxon>Bacteria</taxon>
        <taxon>Candidatus Giovannoniibacteriota</taxon>
    </lineage>
</organism>
<dbReference type="Proteomes" id="UP000178276">
    <property type="component" value="Unassembled WGS sequence"/>
</dbReference>
<dbReference type="InterPro" id="IPR025275">
    <property type="entry name" value="DUF4015"/>
</dbReference>
<dbReference type="EMBL" id="MFHJ01000015">
    <property type="protein sequence ID" value="OGF74145.1"/>
    <property type="molecule type" value="Genomic_DNA"/>
</dbReference>
<dbReference type="SUPFAM" id="SSF51445">
    <property type="entry name" value="(Trans)glycosidases"/>
    <property type="match status" value="1"/>
</dbReference>
<evidence type="ECO:0000313" key="3">
    <source>
        <dbReference type="Proteomes" id="UP000178276"/>
    </source>
</evidence>
<proteinExistence type="predicted"/>
<evidence type="ECO:0000313" key="2">
    <source>
        <dbReference type="EMBL" id="OGF74145.1"/>
    </source>
</evidence>
<reference evidence="2 3" key="1">
    <citation type="journal article" date="2016" name="Nat. Commun.">
        <title>Thousands of microbial genomes shed light on interconnected biogeochemical processes in an aquifer system.</title>
        <authorList>
            <person name="Anantharaman K."/>
            <person name="Brown C.T."/>
            <person name="Hug L.A."/>
            <person name="Sharon I."/>
            <person name="Castelle C.J."/>
            <person name="Probst A.J."/>
            <person name="Thomas B.C."/>
            <person name="Singh A."/>
            <person name="Wilkins M.J."/>
            <person name="Karaoz U."/>
            <person name="Brodie E.L."/>
            <person name="Williams K.H."/>
            <person name="Hubbard S.S."/>
            <person name="Banfield J.F."/>
        </authorList>
    </citation>
    <scope>NUCLEOTIDE SEQUENCE [LARGE SCALE GENOMIC DNA]</scope>
</reference>
<feature type="domain" description="DUF4015" evidence="1">
    <location>
        <begin position="59"/>
        <end position="372"/>
    </location>
</feature>
<dbReference type="Gene3D" id="3.20.20.80">
    <property type="entry name" value="Glycosidases"/>
    <property type="match status" value="1"/>
</dbReference>
<gene>
    <name evidence="2" type="ORF">A2W57_01835</name>
</gene>
<accession>A0A1F5WEU2</accession>
<comment type="caution">
    <text evidence="2">The sequence shown here is derived from an EMBL/GenBank/DDBJ whole genome shotgun (WGS) entry which is preliminary data.</text>
</comment>
<dbReference type="InterPro" id="IPR017853">
    <property type="entry name" value="GH"/>
</dbReference>
<name>A0A1F5WEU2_9BACT</name>
<evidence type="ECO:0000259" key="1">
    <source>
        <dbReference type="Pfam" id="PF13200"/>
    </source>
</evidence>
<dbReference type="AlphaFoldDB" id="A0A1F5WEU2"/>